<dbReference type="PANTHER" id="PTHR43441:SF6">
    <property type="entry name" value="N-ACETYLTRANSFERASE DOMAIN-CONTAINING PROTEIN"/>
    <property type="match status" value="1"/>
</dbReference>
<protein>
    <submittedName>
        <fullName evidence="3">GNAT family N-acetyltransferase</fullName>
    </submittedName>
</protein>
<evidence type="ECO:0000256" key="1">
    <source>
        <dbReference type="SAM" id="MobiDB-lite"/>
    </source>
</evidence>
<evidence type="ECO:0000313" key="4">
    <source>
        <dbReference type="Proteomes" id="UP000308697"/>
    </source>
</evidence>
<keyword evidence="4" id="KW-1185">Reference proteome</keyword>
<dbReference type="InterPro" id="IPR016181">
    <property type="entry name" value="Acyl_CoA_acyltransferase"/>
</dbReference>
<dbReference type="SUPFAM" id="SSF55729">
    <property type="entry name" value="Acyl-CoA N-acyltransferases (Nat)"/>
    <property type="match status" value="1"/>
</dbReference>
<keyword evidence="3" id="KW-0808">Transferase</keyword>
<dbReference type="PROSITE" id="PS51186">
    <property type="entry name" value="GNAT"/>
    <property type="match status" value="1"/>
</dbReference>
<dbReference type="GO" id="GO:0008999">
    <property type="term" value="F:protein-N-terminal-alanine acetyltransferase activity"/>
    <property type="evidence" value="ECO:0007669"/>
    <property type="project" value="TreeGrafter"/>
</dbReference>
<dbReference type="AlphaFoldDB" id="A0A4V5ML53"/>
<accession>A0A4V5ML53</accession>
<dbReference type="GO" id="GO:0005737">
    <property type="term" value="C:cytoplasm"/>
    <property type="evidence" value="ECO:0007669"/>
    <property type="project" value="TreeGrafter"/>
</dbReference>
<comment type="caution">
    <text evidence="3">The sequence shown here is derived from an EMBL/GenBank/DDBJ whole genome shotgun (WGS) entry which is preliminary data.</text>
</comment>
<organism evidence="3 4">
    <name type="scientific">Streptomyces piniterrae</name>
    <dbReference type="NCBI Taxonomy" id="2571125"/>
    <lineage>
        <taxon>Bacteria</taxon>
        <taxon>Bacillati</taxon>
        <taxon>Actinomycetota</taxon>
        <taxon>Actinomycetes</taxon>
        <taxon>Kitasatosporales</taxon>
        <taxon>Streptomycetaceae</taxon>
        <taxon>Streptomyces</taxon>
    </lineage>
</organism>
<dbReference type="OrthoDB" id="4543915at2"/>
<dbReference type="GO" id="GO:1990189">
    <property type="term" value="F:protein N-terminal-serine acetyltransferase activity"/>
    <property type="evidence" value="ECO:0007669"/>
    <property type="project" value="TreeGrafter"/>
</dbReference>
<dbReference type="EMBL" id="SUMB01000003">
    <property type="protein sequence ID" value="TJZ55888.1"/>
    <property type="molecule type" value="Genomic_DNA"/>
</dbReference>
<evidence type="ECO:0000313" key="3">
    <source>
        <dbReference type="EMBL" id="TJZ55888.1"/>
    </source>
</evidence>
<dbReference type="InterPro" id="IPR051908">
    <property type="entry name" value="Ribosomal_N-acetyltransferase"/>
</dbReference>
<dbReference type="Proteomes" id="UP000308697">
    <property type="component" value="Unassembled WGS sequence"/>
</dbReference>
<dbReference type="InterPro" id="IPR000182">
    <property type="entry name" value="GNAT_dom"/>
</dbReference>
<feature type="region of interest" description="Disordered" evidence="1">
    <location>
        <begin position="1"/>
        <end position="68"/>
    </location>
</feature>
<name>A0A4V5ML53_9ACTN</name>
<dbReference type="CDD" id="cd04301">
    <property type="entry name" value="NAT_SF"/>
    <property type="match status" value="1"/>
</dbReference>
<dbReference type="Pfam" id="PF13302">
    <property type="entry name" value="Acetyltransf_3"/>
    <property type="match status" value="1"/>
</dbReference>
<dbReference type="Gene3D" id="3.40.630.30">
    <property type="match status" value="1"/>
</dbReference>
<evidence type="ECO:0000259" key="2">
    <source>
        <dbReference type="PROSITE" id="PS51186"/>
    </source>
</evidence>
<reference evidence="3 4" key="1">
    <citation type="submission" date="2019-04" db="EMBL/GenBank/DDBJ databases">
        <title>Streptomyces piniterrae sp. nov., a heliquinomycin-producing actinomycete isolated from rhizosphere soil of Pinus yunnanensis.</title>
        <authorList>
            <person name="Zhuang X."/>
            <person name="Zhao J."/>
        </authorList>
    </citation>
    <scope>NUCLEOTIDE SEQUENCE [LARGE SCALE GENOMIC DNA]</scope>
    <source>
        <strain evidence="4">jys28</strain>
    </source>
</reference>
<gene>
    <name evidence="3" type="ORF">FCH28_11435</name>
</gene>
<proteinExistence type="predicted"/>
<feature type="domain" description="N-acetyltransferase" evidence="2">
    <location>
        <begin position="80"/>
        <end position="231"/>
    </location>
</feature>
<dbReference type="PANTHER" id="PTHR43441">
    <property type="entry name" value="RIBOSOMAL-PROTEIN-SERINE ACETYLTRANSFERASE"/>
    <property type="match status" value="1"/>
</dbReference>
<sequence length="234" mass="25201">MPSITAATREVDEYGPPRASSACPCPGRRLSRPNRHSQAPTARPGRSPTTRSVEVPSALPPVPDFSPRTDLLTDLLTDRLALRPWSADEITAVLDDVRQAHWADDFPAEGDRVIAGVLAEQPDALGEYGQRRIVERAGGLVVGSIGLFWPPHDGRLEFGYGVVPSRRGRGYATEAARALVAFAFTAPGVHTVYAEVDLTNPASCRVLEKAGLERWSSDEETARFRATAPAPPAA</sequence>